<dbReference type="EMBL" id="SDMP01000016">
    <property type="protein sequence ID" value="RYR04698.1"/>
    <property type="molecule type" value="Genomic_DNA"/>
</dbReference>
<name>A0A444YS06_ARAHY</name>
<gene>
    <name evidence="2" type="ORF">Ahy_B06g084478</name>
</gene>
<evidence type="ECO:0000313" key="2">
    <source>
        <dbReference type="EMBL" id="RYR04698.1"/>
    </source>
</evidence>
<keyword evidence="3" id="KW-1185">Reference proteome</keyword>
<evidence type="ECO:0008006" key="4">
    <source>
        <dbReference type="Google" id="ProtNLM"/>
    </source>
</evidence>
<evidence type="ECO:0000313" key="3">
    <source>
        <dbReference type="Proteomes" id="UP000289738"/>
    </source>
</evidence>
<dbReference type="InterPro" id="IPR022227">
    <property type="entry name" value="DUF3754"/>
</dbReference>
<dbReference type="Proteomes" id="UP000289738">
    <property type="component" value="Chromosome B06"/>
</dbReference>
<proteinExistence type="predicted"/>
<protein>
    <recommendedName>
        <fullName evidence="4">Aminopeptidase</fullName>
    </recommendedName>
</protein>
<dbReference type="PANTHER" id="PTHR33645:SF11">
    <property type="entry name" value="AMINOPEPTIDASE (DUF3754)"/>
    <property type="match status" value="1"/>
</dbReference>
<feature type="transmembrane region" description="Helical" evidence="1">
    <location>
        <begin position="320"/>
        <end position="339"/>
    </location>
</feature>
<dbReference type="PANTHER" id="PTHR33645">
    <property type="entry name" value="AMINOPEPTIDASE (DUF3754)"/>
    <property type="match status" value="1"/>
</dbReference>
<keyword evidence="1" id="KW-1133">Transmembrane helix</keyword>
<accession>A0A444YS06</accession>
<evidence type="ECO:0000256" key="1">
    <source>
        <dbReference type="SAM" id="Phobius"/>
    </source>
</evidence>
<dbReference type="AlphaFoldDB" id="A0A444YS06"/>
<keyword evidence="1" id="KW-0472">Membrane</keyword>
<organism evidence="2 3">
    <name type="scientific">Arachis hypogaea</name>
    <name type="common">Peanut</name>
    <dbReference type="NCBI Taxonomy" id="3818"/>
    <lineage>
        <taxon>Eukaryota</taxon>
        <taxon>Viridiplantae</taxon>
        <taxon>Streptophyta</taxon>
        <taxon>Embryophyta</taxon>
        <taxon>Tracheophyta</taxon>
        <taxon>Spermatophyta</taxon>
        <taxon>Magnoliopsida</taxon>
        <taxon>eudicotyledons</taxon>
        <taxon>Gunneridae</taxon>
        <taxon>Pentapetalae</taxon>
        <taxon>rosids</taxon>
        <taxon>fabids</taxon>
        <taxon>Fabales</taxon>
        <taxon>Fabaceae</taxon>
        <taxon>Papilionoideae</taxon>
        <taxon>50 kb inversion clade</taxon>
        <taxon>dalbergioids sensu lato</taxon>
        <taxon>Dalbergieae</taxon>
        <taxon>Pterocarpus clade</taxon>
        <taxon>Arachis</taxon>
    </lineage>
</organism>
<reference evidence="2 3" key="1">
    <citation type="submission" date="2019-01" db="EMBL/GenBank/DDBJ databases">
        <title>Sequencing of cultivated peanut Arachis hypogaea provides insights into genome evolution and oil improvement.</title>
        <authorList>
            <person name="Chen X."/>
        </authorList>
    </citation>
    <scope>NUCLEOTIDE SEQUENCE [LARGE SCALE GENOMIC DNA]</scope>
    <source>
        <strain evidence="3">cv. Fuhuasheng</strain>
        <tissue evidence="2">Leaves</tissue>
    </source>
</reference>
<comment type="caution">
    <text evidence="2">The sequence shown here is derived from an EMBL/GenBank/DDBJ whole genome shotgun (WGS) entry which is preliminary data.</text>
</comment>
<keyword evidence="1" id="KW-0812">Transmembrane</keyword>
<feature type="transmembrane region" description="Helical" evidence="1">
    <location>
        <begin position="345"/>
        <end position="364"/>
    </location>
</feature>
<sequence>MAHSEGTDQKKKKDVIRLERESVIPILKPRLIMSLANLIGTTLVEHSSDRAEFLKLCKRVEYTIRAWYLLQFEDLMQLYSLFDPVSGAQKLEQQKLSNQEIDVLEQNFLTYLFQVMEKSNFKIVSEDEIEVAQSGQYLLNLPIKVDESKLDKTLLKKYFENHPHDNLPHFCDKYVIFRRGIGIDRTTDLFIMEKVDMLIARLWAYLLRITRLEKLLSRKPKRHNDTNPKKDDEINSENGVDLFVERIRLENMQLSFRNLVGKTTIQEPTFDKIIVVYRRAGTKSKAERGIFVKHFKDIPMADMEIVLPEKKNPGLTPMDWVKFLGSAIVGLVAVVSSLEMPTADWFVIIAVLSTVVGYIAKTYFTFQANLAQYQNLITQSMYDKQLDSGKGTLLHLCDDVIQQEVKEVIVSFFILMEQGKATRQDLDQWCEELIKEEFGEDCNFDVDDAVGKLEKLGIVTRDTIGRYQCVGLKRANEIIGTTTEELVLKAKQGAIHP</sequence>
<dbReference type="Pfam" id="PF12576">
    <property type="entry name" value="DUF3754"/>
    <property type="match status" value="1"/>
</dbReference>